<dbReference type="PROSITE" id="PS50943">
    <property type="entry name" value="HTH_CROC1"/>
    <property type="match status" value="1"/>
</dbReference>
<organism evidence="2 3">
    <name type="scientific">Slackia equolifaciens</name>
    <dbReference type="NCBI Taxonomy" id="498718"/>
    <lineage>
        <taxon>Bacteria</taxon>
        <taxon>Bacillati</taxon>
        <taxon>Actinomycetota</taxon>
        <taxon>Coriobacteriia</taxon>
        <taxon>Eggerthellales</taxon>
        <taxon>Eggerthellaceae</taxon>
        <taxon>Slackia</taxon>
    </lineage>
</organism>
<comment type="caution">
    <text evidence="2">The sequence shown here is derived from an EMBL/GenBank/DDBJ whole genome shotgun (WGS) entry which is preliminary data.</text>
</comment>
<dbReference type="GO" id="GO:0003677">
    <property type="term" value="F:DNA binding"/>
    <property type="evidence" value="ECO:0007669"/>
    <property type="project" value="InterPro"/>
</dbReference>
<dbReference type="SUPFAM" id="SSF47413">
    <property type="entry name" value="lambda repressor-like DNA-binding domains"/>
    <property type="match status" value="1"/>
</dbReference>
<evidence type="ECO:0000313" key="2">
    <source>
        <dbReference type="EMBL" id="HJF64924.1"/>
    </source>
</evidence>
<proteinExistence type="predicted"/>
<evidence type="ECO:0000313" key="3">
    <source>
        <dbReference type="Proteomes" id="UP000786989"/>
    </source>
</evidence>
<protein>
    <submittedName>
        <fullName evidence="2">Helix-turn-helix domain-containing protein</fullName>
    </submittedName>
</protein>
<dbReference type="EMBL" id="DYWI01000036">
    <property type="protein sequence ID" value="HJF64924.1"/>
    <property type="molecule type" value="Genomic_DNA"/>
</dbReference>
<dbReference type="Gene3D" id="1.10.260.40">
    <property type="entry name" value="lambda repressor-like DNA-binding domains"/>
    <property type="match status" value="1"/>
</dbReference>
<dbReference type="AlphaFoldDB" id="A0A9D2UV63"/>
<dbReference type="CDD" id="cd00093">
    <property type="entry name" value="HTH_XRE"/>
    <property type="match status" value="1"/>
</dbReference>
<dbReference type="Pfam" id="PF01381">
    <property type="entry name" value="HTH_3"/>
    <property type="match status" value="1"/>
</dbReference>
<feature type="domain" description="HTH cro/C1-type" evidence="1">
    <location>
        <begin position="52"/>
        <end position="106"/>
    </location>
</feature>
<dbReference type="InterPro" id="IPR010982">
    <property type="entry name" value="Lambda_DNA-bd_dom_sf"/>
</dbReference>
<name>A0A9D2UV63_9ACTN</name>
<dbReference type="InterPro" id="IPR001387">
    <property type="entry name" value="Cro/C1-type_HTH"/>
</dbReference>
<accession>A0A9D2UV63</accession>
<reference evidence="2" key="2">
    <citation type="submission" date="2021-09" db="EMBL/GenBank/DDBJ databases">
        <authorList>
            <person name="Gilroy R."/>
        </authorList>
    </citation>
    <scope>NUCLEOTIDE SEQUENCE</scope>
    <source>
        <strain evidence="2">ChiGjej6B6-11269</strain>
    </source>
</reference>
<dbReference type="Proteomes" id="UP000786989">
    <property type="component" value="Unassembled WGS sequence"/>
</dbReference>
<gene>
    <name evidence="2" type="ORF">K8U77_02245</name>
</gene>
<reference evidence="2" key="1">
    <citation type="journal article" date="2021" name="PeerJ">
        <title>Extensive microbial diversity within the chicken gut microbiome revealed by metagenomics and culture.</title>
        <authorList>
            <person name="Gilroy R."/>
            <person name="Ravi A."/>
            <person name="Getino M."/>
            <person name="Pursley I."/>
            <person name="Horton D.L."/>
            <person name="Alikhan N.F."/>
            <person name="Baker D."/>
            <person name="Gharbi K."/>
            <person name="Hall N."/>
            <person name="Watson M."/>
            <person name="Adriaenssens E.M."/>
            <person name="Foster-Nyarko E."/>
            <person name="Jarju S."/>
            <person name="Secka A."/>
            <person name="Antonio M."/>
            <person name="Oren A."/>
            <person name="Chaudhuri R.R."/>
            <person name="La Ragione R."/>
            <person name="Hildebrand F."/>
            <person name="Pallen M.J."/>
        </authorList>
    </citation>
    <scope>NUCLEOTIDE SEQUENCE</scope>
    <source>
        <strain evidence="2">ChiGjej6B6-11269</strain>
    </source>
</reference>
<evidence type="ECO:0000259" key="1">
    <source>
        <dbReference type="PROSITE" id="PS50943"/>
    </source>
</evidence>
<sequence length="108" mass="12015">MIIAFGMMDAVDAREENSMDDFERYLEKQLQDPGFRAEWEAGEPEFLARKAVIEARLAARLSQSQLAEASGVDQRVISRIETGASGATLRTLGRIAKGLGKRLDIRFV</sequence>
<dbReference type="SMART" id="SM00530">
    <property type="entry name" value="HTH_XRE"/>
    <property type="match status" value="1"/>
</dbReference>